<comment type="caution">
    <text evidence="1">The sequence shown here is derived from an EMBL/GenBank/DDBJ whole genome shotgun (WGS) entry which is preliminary data.</text>
</comment>
<dbReference type="AlphaFoldDB" id="K6ZZZ7"/>
<gene>
    <name evidence="1" type="ORF">GPLA_3394</name>
</gene>
<evidence type="ECO:0000313" key="2">
    <source>
        <dbReference type="Proteomes" id="UP000006322"/>
    </source>
</evidence>
<reference evidence="2" key="1">
    <citation type="journal article" date="2014" name="Environ. Microbiol.">
        <title>Comparative genomics of the marine bacterial genus Glaciecola reveals the high degree of genomic diversity and genomic characteristic for cold adaptation.</title>
        <authorList>
            <person name="Qin Q.L."/>
            <person name="Xie B.B."/>
            <person name="Yu Y."/>
            <person name="Shu Y.L."/>
            <person name="Rong J.C."/>
            <person name="Zhang Y.J."/>
            <person name="Zhao D.L."/>
            <person name="Chen X.L."/>
            <person name="Zhang X.Y."/>
            <person name="Chen B."/>
            <person name="Zhou B.C."/>
            <person name="Zhang Y.Z."/>
        </authorList>
    </citation>
    <scope>NUCLEOTIDE SEQUENCE [LARGE SCALE GENOMIC DNA]</scope>
    <source>
        <strain evidence="2">LMG 21857</strain>
    </source>
</reference>
<dbReference type="EMBL" id="BAER01000099">
    <property type="protein sequence ID" value="GAC34283.1"/>
    <property type="molecule type" value="Genomic_DNA"/>
</dbReference>
<accession>K6ZZZ7</accession>
<dbReference type="STRING" id="1129793.GPLA_3394"/>
<protein>
    <submittedName>
        <fullName evidence="1">Uncharacterized protein</fullName>
    </submittedName>
</protein>
<proteinExistence type="predicted"/>
<keyword evidence="2" id="KW-1185">Reference proteome</keyword>
<name>K6ZZZ7_9ALTE</name>
<evidence type="ECO:0000313" key="1">
    <source>
        <dbReference type="EMBL" id="GAC34283.1"/>
    </source>
</evidence>
<organism evidence="1 2">
    <name type="scientific">Paraglaciecola polaris LMG 21857</name>
    <dbReference type="NCBI Taxonomy" id="1129793"/>
    <lineage>
        <taxon>Bacteria</taxon>
        <taxon>Pseudomonadati</taxon>
        <taxon>Pseudomonadota</taxon>
        <taxon>Gammaproteobacteria</taxon>
        <taxon>Alteromonadales</taxon>
        <taxon>Alteromonadaceae</taxon>
        <taxon>Paraglaciecola</taxon>
    </lineage>
</organism>
<dbReference type="Proteomes" id="UP000006322">
    <property type="component" value="Unassembled WGS sequence"/>
</dbReference>
<sequence length="48" mass="5297">MLSPFVSKDIMQKHLALIAQRTPIGRHAVVIMDGAGWHTVILPHLLAI</sequence>